<feature type="domain" description="Treble clef zinc finger" evidence="1">
    <location>
        <begin position="104"/>
        <end position="151"/>
    </location>
</feature>
<evidence type="ECO:0000313" key="2">
    <source>
        <dbReference type="EMBL" id="ALH06837.1"/>
    </source>
</evidence>
<protein>
    <submittedName>
        <fullName evidence="2">Putative endonuclease</fullName>
    </submittedName>
</protein>
<dbReference type="GO" id="GO:0004519">
    <property type="term" value="F:endonuclease activity"/>
    <property type="evidence" value="ECO:0007669"/>
    <property type="project" value="UniProtKB-KW"/>
</dbReference>
<dbReference type="InterPro" id="IPR025487">
    <property type="entry name" value="DUF4379"/>
</dbReference>
<reference evidence="2" key="1">
    <citation type="journal article" date="2015" name="Genome Announc.">
        <title>Complete Genome Sequence of a New Member of the Marseilleviridae Recovered from the Brackish Submarine Spring in the Cassis Port-Miou Calanque, France.</title>
        <authorList>
            <person name="Doutre G."/>
            <person name="Arfib B."/>
            <person name="Rochette P."/>
            <person name="Claverie J.M."/>
            <person name="Bonin P."/>
            <person name="Abergel C."/>
        </authorList>
    </citation>
    <scope>NUCLEOTIDE SEQUENCE [LARGE SCALE GENOMIC DNA]</scope>
    <source>
        <strain evidence="2">1</strain>
    </source>
</reference>
<accession>A0A0N9Q0U5</accession>
<organism evidence="2 3">
    <name type="scientific">Port-miou virus</name>
    <dbReference type="NCBI Taxonomy" id="1733873"/>
    <lineage>
        <taxon>Viruses</taxon>
        <taxon>Varidnaviria</taxon>
        <taxon>Bamfordvirae</taxon>
        <taxon>Nucleocytoviricota</taxon>
        <taxon>Megaviricetes</taxon>
        <taxon>Pimascovirales</taxon>
        <taxon>Pimascovirales incertae sedis</taxon>
        <taxon>Marseilleviridae</taxon>
        <taxon>Losannavirus</taxon>
        <taxon>Losannavirus lausannense</taxon>
        <taxon>Lausannevirus</taxon>
    </lineage>
</organism>
<evidence type="ECO:0000259" key="1">
    <source>
        <dbReference type="Pfam" id="PF14311"/>
    </source>
</evidence>
<dbReference type="EMBL" id="KT428292">
    <property type="protein sequence ID" value="ALH06837.1"/>
    <property type="molecule type" value="Genomic_DNA"/>
</dbReference>
<keyword evidence="2" id="KW-0378">Hydrolase</keyword>
<keyword evidence="2" id="KW-0255">Endonuclease</keyword>
<feature type="domain" description="Treble clef zinc finger" evidence="1">
    <location>
        <begin position="33"/>
        <end position="79"/>
    </location>
</feature>
<dbReference type="Pfam" id="PF14311">
    <property type="entry name" value="DUF4379"/>
    <property type="match status" value="2"/>
</dbReference>
<dbReference type="Gene3D" id="3.40.960.10">
    <property type="entry name" value="VSR Endonuclease"/>
    <property type="match status" value="1"/>
</dbReference>
<proteinExistence type="predicted"/>
<name>A0A0N9Q0U5_9VIRU</name>
<gene>
    <name evidence="2" type="ORF">PMV_139</name>
</gene>
<sequence>MKIRMDCGVRKKEREPCFEKSFASHEKAKCWSIKNKKTARQTFSQSNTKAWFDCDVCDHDFAATPNKVSSGRWCPYCSNPPKKLCECESCFKKTFASHPKAKCWSSKNKKTARQTFLQTNTKAWFNCDACEHDFESTVASVSNGQWCPYCAIPSRKLCDCDSCFKKTFASHPKAKCWSDKNKKSARQTFLQTNTRAWFNCDTCEHEFETVVSVVSNGYWCPYCANQKLCDCEPCYKKSFATHEKAKCWSDKNKKTARQTFLHSGTKAWFTCEKKHEFEMSVNDVSKGHWCSKCKNKTELLVLEFLCSHFENPEHQFKAKWRKNPETGRCLPFDICVSKTIIEVDGAQHYKQVMNWKTPEETQKFDRYKEECAIKNGYSVLRILQEDVWNNKIDWKALLLEHVKDYETPVVICLWKEENPSQ</sequence>
<keyword evidence="2" id="KW-0540">Nuclease</keyword>
<dbReference type="Proteomes" id="UP000319438">
    <property type="component" value="Segment"/>
</dbReference>
<evidence type="ECO:0000313" key="3">
    <source>
        <dbReference type="Proteomes" id="UP000319438"/>
    </source>
</evidence>